<dbReference type="GO" id="GO:0006146">
    <property type="term" value="P:adenine catabolic process"/>
    <property type="evidence" value="ECO:0007669"/>
    <property type="project" value="TreeGrafter"/>
</dbReference>
<evidence type="ECO:0000256" key="1">
    <source>
        <dbReference type="ARBA" id="ARBA00001947"/>
    </source>
</evidence>
<evidence type="ECO:0000259" key="4">
    <source>
        <dbReference type="Pfam" id="PF00962"/>
    </source>
</evidence>
<accession>A0A8H8R0V5</accession>
<dbReference type="AlphaFoldDB" id="A0A8H8R0V5"/>
<keyword evidence="2" id="KW-0479">Metal-binding</keyword>
<evidence type="ECO:0000313" key="5">
    <source>
        <dbReference type="EMBL" id="TVY26492.1"/>
    </source>
</evidence>
<dbReference type="GO" id="GO:0046872">
    <property type="term" value="F:metal ion binding"/>
    <property type="evidence" value="ECO:0007669"/>
    <property type="project" value="UniProtKB-KW"/>
</dbReference>
<organism evidence="5 6">
    <name type="scientific">Lachnellula hyalina</name>
    <dbReference type="NCBI Taxonomy" id="1316788"/>
    <lineage>
        <taxon>Eukaryota</taxon>
        <taxon>Fungi</taxon>
        <taxon>Dikarya</taxon>
        <taxon>Ascomycota</taxon>
        <taxon>Pezizomycotina</taxon>
        <taxon>Leotiomycetes</taxon>
        <taxon>Helotiales</taxon>
        <taxon>Lachnaceae</taxon>
        <taxon>Lachnellula</taxon>
    </lineage>
</organism>
<feature type="domain" description="Adenosine deaminase" evidence="4">
    <location>
        <begin position="28"/>
        <end position="361"/>
    </location>
</feature>
<evidence type="ECO:0000256" key="2">
    <source>
        <dbReference type="ARBA" id="ARBA00022723"/>
    </source>
</evidence>
<comment type="cofactor">
    <cofactor evidence="1">
        <name>Zn(2+)</name>
        <dbReference type="ChEBI" id="CHEBI:29105"/>
    </cofactor>
</comment>
<dbReference type="GeneID" id="41985804"/>
<dbReference type="SUPFAM" id="SSF51556">
    <property type="entry name" value="Metallo-dependent hydrolases"/>
    <property type="match status" value="1"/>
</dbReference>
<dbReference type="EMBL" id="QGMH01000068">
    <property type="protein sequence ID" value="TVY26492.1"/>
    <property type="molecule type" value="Genomic_DNA"/>
</dbReference>
<keyword evidence="3" id="KW-0378">Hydrolase</keyword>
<name>A0A8H8R0V5_9HELO</name>
<dbReference type="RefSeq" id="XP_031005280.1">
    <property type="nucleotide sequence ID" value="XM_031150550.1"/>
</dbReference>
<dbReference type="OrthoDB" id="272271at2759"/>
<dbReference type="Gene3D" id="3.20.20.140">
    <property type="entry name" value="Metal-dependent hydrolases"/>
    <property type="match status" value="1"/>
</dbReference>
<proteinExistence type="predicted"/>
<gene>
    <name evidence="5" type="ORF">LHYA1_G005606</name>
</gene>
<dbReference type="GO" id="GO:0005829">
    <property type="term" value="C:cytosol"/>
    <property type="evidence" value="ECO:0007669"/>
    <property type="project" value="TreeGrafter"/>
</dbReference>
<dbReference type="Proteomes" id="UP000431533">
    <property type="component" value="Unassembled WGS sequence"/>
</dbReference>
<dbReference type="PANTHER" id="PTHR43114:SF7">
    <property type="entry name" value="ADENOSINE DEAMINASE DOMAIN-CONTAINING PROTEIN"/>
    <property type="match status" value="1"/>
</dbReference>
<protein>
    <submittedName>
        <fullName evidence="5">Putative deaminase</fullName>
    </submittedName>
</protein>
<evidence type="ECO:0000313" key="6">
    <source>
        <dbReference type="Proteomes" id="UP000431533"/>
    </source>
</evidence>
<reference evidence="5 6" key="1">
    <citation type="submission" date="2018-05" db="EMBL/GenBank/DDBJ databases">
        <title>Genome sequencing and assembly of the regulated plant pathogen Lachnellula willkommii and related sister species for the development of diagnostic species identification markers.</title>
        <authorList>
            <person name="Giroux E."/>
            <person name="Bilodeau G."/>
        </authorList>
    </citation>
    <scope>NUCLEOTIDE SEQUENCE [LARGE SCALE GENOMIC DNA]</scope>
    <source>
        <strain evidence="5 6">CBS 185.66</strain>
    </source>
</reference>
<dbReference type="Pfam" id="PF00962">
    <property type="entry name" value="A_deaminase"/>
    <property type="match status" value="1"/>
</dbReference>
<dbReference type="GO" id="GO:0000034">
    <property type="term" value="F:adenine deaminase activity"/>
    <property type="evidence" value="ECO:0007669"/>
    <property type="project" value="TreeGrafter"/>
</dbReference>
<sequence length="402" mass="45023">MGRIPYPLLQTWKSIIQSAPSPFLLSLPKLELHVHLEGTLSPTLRFALARRNHIPLTSARLNKTFTSVEELQEAYRLLEPPSVKGPGVSAFFEAYYGGMECLREERDFYELSMEYFTRASGMGVRYCEVMFDPQAHTRRGISIPVLMSGLRRAQLEAEEKLNVKVQFIMCILRDAPLASALQHYETTALPYRHMIAGIGLDSNEFQHPPSIFAALFARAKRDGFKTTAHSDVAQPDAHVHLKQILTEPLLLDRVDHGLDAALSRELIALINGRGEGFGLTICPWAYVRHCTEQELFGGVRKLWDQGVRISVSSDSPAYVESNYVVENLALLKMKGGFSDDEAEAATVLLKSVNFVNKKGKREHVAAKSSYQLEIGAIVFFSFFGPNDLAKTYPRLHLATNEP</sequence>
<evidence type="ECO:0000256" key="3">
    <source>
        <dbReference type="ARBA" id="ARBA00022801"/>
    </source>
</evidence>
<dbReference type="InterPro" id="IPR032466">
    <property type="entry name" value="Metal_Hydrolase"/>
</dbReference>
<dbReference type="InterPro" id="IPR001365">
    <property type="entry name" value="A_deaminase_dom"/>
</dbReference>
<keyword evidence="6" id="KW-1185">Reference proteome</keyword>
<dbReference type="InterPro" id="IPR006330">
    <property type="entry name" value="Ado/ade_deaminase"/>
</dbReference>
<dbReference type="GO" id="GO:0043103">
    <property type="term" value="P:hypoxanthine salvage"/>
    <property type="evidence" value="ECO:0007669"/>
    <property type="project" value="TreeGrafter"/>
</dbReference>
<dbReference type="PANTHER" id="PTHR43114">
    <property type="entry name" value="ADENINE DEAMINASE"/>
    <property type="match status" value="1"/>
</dbReference>
<comment type="caution">
    <text evidence="5">The sequence shown here is derived from an EMBL/GenBank/DDBJ whole genome shotgun (WGS) entry which is preliminary data.</text>
</comment>